<dbReference type="PROSITE" id="PS51708">
    <property type="entry name" value="CHAD"/>
    <property type="match status" value="1"/>
</dbReference>
<feature type="domain" description="CHAD" evidence="1">
    <location>
        <begin position="3"/>
        <end position="259"/>
    </location>
</feature>
<comment type="caution">
    <text evidence="2">The sequence shown here is derived from an EMBL/GenBank/DDBJ whole genome shotgun (WGS) entry which is preliminary data.</text>
</comment>
<evidence type="ECO:0000313" key="2">
    <source>
        <dbReference type="EMBL" id="PBK03679.1"/>
    </source>
</evidence>
<dbReference type="AlphaFoldDB" id="A0A2A3MFT7"/>
<protein>
    <submittedName>
        <fullName evidence="2">Metal-chelation protein CHAD</fullName>
    </submittedName>
</protein>
<dbReference type="PANTHER" id="PTHR39339:SF1">
    <property type="entry name" value="CHAD DOMAIN-CONTAINING PROTEIN"/>
    <property type="match status" value="1"/>
</dbReference>
<dbReference type="InterPro" id="IPR007899">
    <property type="entry name" value="CHAD_dom"/>
</dbReference>
<organism evidence="2 3">
    <name type="scientific">Pseudomonas abyssi</name>
    <dbReference type="NCBI Taxonomy" id="170540"/>
    <lineage>
        <taxon>Bacteria</taxon>
        <taxon>Pseudomonadati</taxon>
        <taxon>Pseudomonadota</taxon>
        <taxon>Gammaproteobacteria</taxon>
        <taxon>Pseudomonadales</taxon>
        <taxon>Pseudomonadaceae</taxon>
        <taxon>Pseudomonas</taxon>
    </lineage>
</organism>
<dbReference type="Gene3D" id="1.40.20.10">
    <property type="entry name" value="CHAD domain"/>
    <property type="match status" value="1"/>
</dbReference>
<dbReference type="InterPro" id="IPR038186">
    <property type="entry name" value="CHAD_dom_sf"/>
</dbReference>
<proteinExistence type="predicted"/>
<dbReference type="Pfam" id="PF05235">
    <property type="entry name" value="CHAD"/>
    <property type="match status" value="1"/>
</dbReference>
<dbReference type="Proteomes" id="UP000242313">
    <property type="component" value="Unassembled WGS sequence"/>
</dbReference>
<sequence length="262" mass="29573">MEQGMFLDKYVAEIQNLTAVLRDAYRRLDENTDDEALHDLRIAVRRIRSLLGPLGSLPENQALREAAAEVGRLTTPTRDLEVLIAELDQRGYSALADGRRKLLQAEYREIVQAPELQRLFAELKQWPAAFARSDLGGDSPELKRIIGKALNRQVRKLYAGVTDAEFDRHKLRILVKRTRYITDAFPSLSPLPAVATTSLKKAQSALGGWHDHYQWCLRGQQEVDLEPLVKGWSKAQKEELKAAEAALKKLANTLPSEHAMNK</sequence>
<dbReference type="PANTHER" id="PTHR39339">
    <property type="entry name" value="SLR1444 PROTEIN"/>
    <property type="match status" value="1"/>
</dbReference>
<name>A0A2A3MFT7_9PSED</name>
<keyword evidence="3" id="KW-1185">Reference proteome</keyword>
<gene>
    <name evidence="2" type="ORF">CNQ84_13980</name>
</gene>
<reference evidence="2 3" key="1">
    <citation type="submission" date="2017-09" db="EMBL/GenBank/DDBJ databases">
        <title>Pseudomonas abyssi sp. nov. isolated from Abyssopelagic Water.</title>
        <authorList>
            <person name="Wei Y."/>
        </authorList>
    </citation>
    <scope>NUCLEOTIDE SEQUENCE [LARGE SCALE GENOMIC DNA]</scope>
    <source>
        <strain evidence="2 3">MT5</strain>
    </source>
</reference>
<accession>A0A2A3MFT7</accession>
<evidence type="ECO:0000313" key="3">
    <source>
        <dbReference type="Proteomes" id="UP000242313"/>
    </source>
</evidence>
<dbReference type="SMART" id="SM00880">
    <property type="entry name" value="CHAD"/>
    <property type="match status" value="1"/>
</dbReference>
<evidence type="ECO:0000259" key="1">
    <source>
        <dbReference type="PROSITE" id="PS51708"/>
    </source>
</evidence>
<dbReference type="EMBL" id="NTMR01000017">
    <property type="protein sequence ID" value="PBK03679.1"/>
    <property type="molecule type" value="Genomic_DNA"/>
</dbReference>